<reference evidence="1 2" key="1">
    <citation type="submission" date="2015-08" db="EMBL/GenBank/DDBJ databases">
        <title>Next Generation Sequencing and Analysis of the Genome of Puccinia sorghi L Schw, the Causal Agent of Maize Common Rust.</title>
        <authorList>
            <person name="Rochi L."/>
            <person name="Burguener G."/>
            <person name="Darino M."/>
            <person name="Turjanski A."/>
            <person name="Kreff E."/>
            <person name="Dieguez M.J."/>
            <person name="Sacco F."/>
        </authorList>
    </citation>
    <scope>NUCLEOTIDE SEQUENCE [LARGE SCALE GENOMIC DNA]</scope>
    <source>
        <strain evidence="1 2">RO10H11247</strain>
    </source>
</reference>
<dbReference type="VEuPathDB" id="FungiDB:VP01_2643g1"/>
<proteinExistence type="predicted"/>
<keyword evidence="2" id="KW-1185">Reference proteome</keyword>
<evidence type="ECO:0000313" key="2">
    <source>
        <dbReference type="Proteomes" id="UP000037035"/>
    </source>
</evidence>
<sequence>MFFPAQNDARDADNFTEIEMAEFDSNLRISPLQILLSITRFISLSFALHTHTNSSQIFLVISSSVIHSLNIVSLHPQYPIRFLICINFKPHELIVILFQVPHSFSRDINNPCVTHQTSVSASNQMLLQKHRLVNQTFSKLLESNANTRFELRLSRKGTLKFYSATQLFFDITPIRQINKYCGFCTSTLPIAIALLVILLKPKLATFDNVEVMIIFKTDLRYINISLCALYHQTPFSTLGWSHDSILINYRKSSELSTSAFVVTPVLLPLSHCSFIWPCDVLHLKPDHRVRPNISWIPTSKIDGGAPPLIFEVLPKEAKPCQPSKPHCRLTLSMKVEPLLWLEMRIQPRFSSSSFRPSNNLAVLAFFSLVNFFS</sequence>
<dbReference type="AlphaFoldDB" id="A0A0L6V4X4"/>
<organism evidence="1 2">
    <name type="scientific">Puccinia sorghi</name>
    <dbReference type="NCBI Taxonomy" id="27349"/>
    <lineage>
        <taxon>Eukaryota</taxon>
        <taxon>Fungi</taxon>
        <taxon>Dikarya</taxon>
        <taxon>Basidiomycota</taxon>
        <taxon>Pucciniomycotina</taxon>
        <taxon>Pucciniomycetes</taxon>
        <taxon>Pucciniales</taxon>
        <taxon>Pucciniaceae</taxon>
        <taxon>Puccinia</taxon>
    </lineage>
</organism>
<protein>
    <submittedName>
        <fullName evidence="1">Uncharacterized protein</fullName>
    </submittedName>
</protein>
<comment type="caution">
    <text evidence="1">The sequence shown here is derived from an EMBL/GenBank/DDBJ whole genome shotgun (WGS) entry which is preliminary data.</text>
</comment>
<name>A0A0L6V4X4_9BASI</name>
<evidence type="ECO:0000313" key="1">
    <source>
        <dbReference type="EMBL" id="KNZ55582.1"/>
    </source>
</evidence>
<accession>A0A0L6V4X4</accession>
<dbReference type="EMBL" id="LAVV01007550">
    <property type="protein sequence ID" value="KNZ55582.1"/>
    <property type="molecule type" value="Genomic_DNA"/>
</dbReference>
<dbReference type="Proteomes" id="UP000037035">
    <property type="component" value="Unassembled WGS sequence"/>
</dbReference>
<gene>
    <name evidence="1" type="ORF">VP01_2643g1</name>
</gene>